<name>A0A176QE88_9MICO</name>
<feature type="domain" description="Potassium channel" evidence="2">
    <location>
        <begin position="144"/>
        <end position="227"/>
    </location>
</feature>
<dbReference type="STRING" id="262209.AWH69_08255"/>
<evidence type="ECO:0000313" key="3">
    <source>
        <dbReference type="EMBL" id="OAB87992.1"/>
    </source>
</evidence>
<dbReference type="InterPro" id="IPR013099">
    <property type="entry name" value="K_chnl_dom"/>
</dbReference>
<evidence type="ECO:0000313" key="4">
    <source>
        <dbReference type="Proteomes" id="UP000076976"/>
    </source>
</evidence>
<feature type="transmembrane region" description="Helical" evidence="1">
    <location>
        <begin position="51"/>
        <end position="69"/>
    </location>
</feature>
<dbReference type="Pfam" id="PF07885">
    <property type="entry name" value="Ion_trans_2"/>
    <property type="match status" value="1"/>
</dbReference>
<feature type="transmembrane region" description="Helical" evidence="1">
    <location>
        <begin position="136"/>
        <end position="155"/>
    </location>
</feature>
<dbReference type="Proteomes" id="UP000076976">
    <property type="component" value="Unassembled WGS sequence"/>
</dbReference>
<keyword evidence="1" id="KW-0472">Membrane</keyword>
<feature type="transmembrane region" description="Helical" evidence="1">
    <location>
        <begin position="102"/>
        <end position="124"/>
    </location>
</feature>
<evidence type="ECO:0000256" key="1">
    <source>
        <dbReference type="SAM" id="Phobius"/>
    </source>
</evidence>
<dbReference type="SUPFAM" id="SSF81324">
    <property type="entry name" value="Voltage-gated potassium channels"/>
    <property type="match status" value="1"/>
</dbReference>
<sequence>MPEVWYAPKKPLSGRDYWVAVLRKQPSAILLGIQLLAILLLPWLEAQLWGRLVFVVISFFAVTIAAFVTRSTPSLTWLALLIGFPCVALEAWSVLSPDNVLVGAVGHFGLAAFYLYVAYGLVSYVFSDSWVTSDELFAVGAAFTVLLFAFAYLYLGVQFIWPDSFTGHVPGPRRSFLELLFFSAANLTSVGLSDVGAVRPHARAVTIIEQLAGVMYVAMVISRLVALTVAKARR</sequence>
<dbReference type="AlphaFoldDB" id="A0A176QE88"/>
<evidence type="ECO:0000259" key="2">
    <source>
        <dbReference type="Pfam" id="PF07885"/>
    </source>
</evidence>
<proteinExistence type="predicted"/>
<organism evidence="3 4">
    <name type="scientific">Janibacter melonis</name>
    <dbReference type="NCBI Taxonomy" id="262209"/>
    <lineage>
        <taxon>Bacteria</taxon>
        <taxon>Bacillati</taxon>
        <taxon>Actinomycetota</taxon>
        <taxon>Actinomycetes</taxon>
        <taxon>Micrococcales</taxon>
        <taxon>Intrasporangiaceae</taxon>
        <taxon>Janibacter</taxon>
    </lineage>
</organism>
<feature type="transmembrane region" description="Helical" evidence="1">
    <location>
        <begin position="210"/>
        <end position="230"/>
    </location>
</feature>
<keyword evidence="1" id="KW-1133">Transmembrane helix</keyword>
<accession>A0A176QE88</accession>
<dbReference type="RefSeq" id="WP_068273921.1">
    <property type="nucleotide sequence ID" value="NZ_LQZG01000002.1"/>
</dbReference>
<dbReference type="EMBL" id="LQZG01000002">
    <property type="protein sequence ID" value="OAB87992.1"/>
    <property type="molecule type" value="Genomic_DNA"/>
</dbReference>
<gene>
    <name evidence="3" type="ORF">AWH69_08255</name>
</gene>
<keyword evidence="1" id="KW-0812">Transmembrane</keyword>
<protein>
    <submittedName>
        <fullName evidence="3">Metal transporter</fullName>
    </submittedName>
</protein>
<comment type="caution">
    <text evidence="3">The sequence shown here is derived from an EMBL/GenBank/DDBJ whole genome shotgun (WGS) entry which is preliminary data.</text>
</comment>
<feature type="transmembrane region" description="Helical" evidence="1">
    <location>
        <begin position="27"/>
        <end position="44"/>
    </location>
</feature>
<reference evidence="3 4" key="1">
    <citation type="submission" date="2016-01" db="EMBL/GenBank/DDBJ databases">
        <title>Janibacter melonis strain CD11_4 genome sequencing and assembly.</title>
        <authorList>
            <person name="Nair G.R."/>
            <person name="Kaur G."/>
            <person name="Chander A.M."/>
            <person name="Mayilraj S."/>
        </authorList>
    </citation>
    <scope>NUCLEOTIDE SEQUENCE [LARGE SCALE GENOMIC DNA]</scope>
    <source>
        <strain evidence="3 4">CD11-4</strain>
    </source>
</reference>
<dbReference type="Gene3D" id="1.10.287.70">
    <property type="match status" value="1"/>
</dbReference>
<keyword evidence="4" id="KW-1185">Reference proteome</keyword>
<feature type="transmembrane region" description="Helical" evidence="1">
    <location>
        <begin position="75"/>
        <end position="95"/>
    </location>
</feature>